<accession>A0ABX8RC66</accession>
<keyword evidence="2" id="KW-1185">Reference proteome</keyword>
<dbReference type="GO" id="GO:0008233">
    <property type="term" value="F:peptidase activity"/>
    <property type="evidence" value="ECO:0007669"/>
    <property type="project" value="UniProtKB-KW"/>
</dbReference>
<evidence type="ECO:0000313" key="1">
    <source>
        <dbReference type="EMBL" id="QXM05902.1"/>
    </source>
</evidence>
<dbReference type="RefSeq" id="WP_218282599.1">
    <property type="nucleotide sequence ID" value="NZ_CP078093.1"/>
</dbReference>
<proteinExistence type="predicted"/>
<dbReference type="InterPro" id="IPR007422">
    <property type="entry name" value="Peptidase_Prp"/>
</dbReference>
<reference evidence="1" key="1">
    <citation type="submission" date="2021-07" db="EMBL/GenBank/DDBJ databases">
        <title>Complete genome sequence of Crassaminicella sp. 143-21, isolated from a deep-sea hydrothermal vent.</title>
        <authorList>
            <person name="Li X."/>
        </authorList>
    </citation>
    <scope>NUCLEOTIDE SEQUENCE</scope>
    <source>
        <strain evidence="1">143-21</strain>
    </source>
</reference>
<dbReference type="CDD" id="cd16332">
    <property type="entry name" value="Prp-like"/>
    <property type="match status" value="1"/>
</dbReference>
<dbReference type="Pfam" id="PF04327">
    <property type="entry name" value="Peptidase_Prp"/>
    <property type="match status" value="1"/>
</dbReference>
<organism evidence="1 2">
    <name type="scientific">Crassaminicella indica</name>
    <dbReference type="NCBI Taxonomy" id="2855394"/>
    <lineage>
        <taxon>Bacteria</taxon>
        <taxon>Bacillati</taxon>
        <taxon>Bacillota</taxon>
        <taxon>Clostridia</taxon>
        <taxon>Eubacteriales</taxon>
        <taxon>Clostridiaceae</taxon>
        <taxon>Crassaminicella</taxon>
    </lineage>
</organism>
<dbReference type="GO" id="GO:0006508">
    <property type="term" value="P:proteolysis"/>
    <property type="evidence" value="ECO:0007669"/>
    <property type="project" value="UniProtKB-KW"/>
</dbReference>
<evidence type="ECO:0000313" key="2">
    <source>
        <dbReference type="Proteomes" id="UP000886818"/>
    </source>
</evidence>
<name>A0ABX8RC66_9CLOT</name>
<sequence>MIKIYIYRDENKNITSYSVKGHANAAKYGEDIVCASISILAQTTILALHELLSIDVIYEMKDGWLYCKLPEGLSNDIREKANLIMNTMIIGIKGTQEMYSEFIEFHDEEV</sequence>
<protein>
    <submittedName>
        <fullName evidence="1">Ribosomal-processing cysteine protease Prp</fullName>
    </submittedName>
</protein>
<dbReference type="PANTHER" id="PTHR39178">
    <property type="entry name" value="HYPOTHETICAL RIBOSOME-ASSOCIATED PROTEIN"/>
    <property type="match status" value="1"/>
</dbReference>
<keyword evidence="1" id="KW-0645">Protease</keyword>
<keyword evidence="1" id="KW-0378">Hydrolase</keyword>
<dbReference type="PANTHER" id="PTHR39178:SF1">
    <property type="entry name" value="RIBOSOMAL-PROCESSING CYSTEINE PROTEASE PRP"/>
    <property type="match status" value="1"/>
</dbReference>
<gene>
    <name evidence="1" type="ORF">KVH43_11140</name>
</gene>
<dbReference type="EMBL" id="CP078093">
    <property type="protein sequence ID" value="QXM05902.1"/>
    <property type="molecule type" value="Genomic_DNA"/>
</dbReference>
<dbReference type="Proteomes" id="UP000886818">
    <property type="component" value="Chromosome"/>
</dbReference>